<accession>A0A2G2ZDX5</accession>
<evidence type="ECO:0000313" key="1">
    <source>
        <dbReference type="EMBL" id="PHT80213.1"/>
    </source>
</evidence>
<dbReference type="SMR" id="A0A2G2ZDX5"/>
<reference evidence="1 2" key="1">
    <citation type="journal article" date="2014" name="Nat. Genet.">
        <title>Genome sequence of the hot pepper provides insights into the evolution of pungency in Capsicum species.</title>
        <authorList>
            <person name="Kim S."/>
            <person name="Park M."/>
            <person name="Yeom S.I."/>
            <person name="Kim Y.M."/>
            <person name="Lee J.M."/>
            <person name="Lee H.A."/>
            <person name="Seo E."/>
            <person name="Choi J."/>
            <person name="Cheong K."/>
            <person name="Kim K.T."/>
            <person name="Jung K."/>
            <person name="Lee G.W."/>
            <person name="Oh S.K."/>
            <person name="Bae C."/>
            <person name="Kim S.B."/>
            <person name="Lee H.Y."/>
            <person name="Kim S.Y."/>
            <person name="Kim M.S."/>
            <person name="Kang B.C."/>
            <person name="Jo Y.D."/>
            <person name="Yang H.B."/>
            <person name="Jeong H.J."/>
            <person name="Kang W.H."/>
            <person name="Kwon J.K."/>
            <person name="Shin C."/>
            <person name="Lim J.Y."/>
            <person name="Park J.H."/>
            <person name="Huh J.H."/>
            <person name="Kim J.S."/>
            <person name="Kim B.D."/>
            <person name="Cohen O."/>
            <person name="Paran I."/>
            <person name="Suh M.C."/>
            <person name="Lee S.B."/>
            <person name="Kim Y.K."/>
            <person name="Shin Y."/>
            <person name="Noh S.J."/>
            <person name="Park J."/>
            <person name="Seo Y.S."/>
            <person name="Kwon S.Y."/>
            <person name="Kim H.A."/>
            <person name="Park J.M."/>
            <person name="Kim H.J."/>
            <person name="Choi S.B."/>
            <person name="Bosland P.W."/>
            <person name="Reeves G."/>
            <person name="Jo S.H."/>
            <person name="Lee B.W."/>
            <person name="Cho H.T."/>
            <person name="Choi H.S."/>
            <person name="Lee M.S."/>
            <person name="Yu Y."/>
            <person name="Do Choi Y."/>
            <person name="Park B.S."/>
            <person name="van Deynze A."/>
            <person name="Ashrafi H."/>
            <person name="Hill T."/>
            <person name="Kim W.T."/>
            <person name="Pai H.S."/>
            <person name="Ahn H.K."/>
            <person name="Yeam I."/>
            <person name="Giovannoni J.J."/>
            <person name="Rose J.K."/>
            <person name="Sorensen I."/>
            <person name="Lee S.J."/>
            <person name="Kim R.W."/>
            <person name="Choi I.Y."/>
            <person name="Choi B.S."/>
            <person name="Lim J.S."/>
            <person name="Lee Y.H."/>
            <person name="Choi D."/>
        </authorList>
    </citation>
    <scope>NUCLEOTIDE SEQUENCE [LARGE SCALE GENOMIC DNA]</scope>
    <source>
        <strain evidence="2">cv. CM334</strain>
    </source>
</reference>
<comment type="caution">
    <text evidence="1">The sequence shown here is derived from an EMBL/GenBank/DDBJ whole genome shotgun (WGS) entry which is preliminary data.</text>
</comment>
<dbReference type="AlphaFoldDB" id="A0A2G2ZDX5"/>
<organism evidence="1 2">
    <name type="scientific">Capsicum annuum</name>
    <name type="common">Capsicum pepper</name>
    <dbReference type="NCBI Taxonomy" id="4072"/>
    <lineage>
        <taxon>Eukaryota</taxon>
        <taxon>Viridiplantae</taxon>
        <taxon>Streptophyta</taxon>
        <taxon>Embryophyta</taxon>
        <taxon>Tracheophyta</taxon>
        <taxon>Spermatophyta</taxon>
        <taxon>Magnoliopsida</taxon>
        <taxon>eudicotyledons</taxon>
        <taxon>Gunneridae</taxon>
        <taxon>Pentapetalae</taxon>
        <taxon>asterids</taxon>
        <taxon>lamiids</taxon>
        <taxon>Solanales</taxon>
        <taxon>Solanaceae</taxon>
        <taxon>Solanoideae</taxon>
        <taxon>Capsiceae</taxon>
        <taxon>Capsicum</taxon>
    </lineage>
</organism>
<dbReference type="Gramene" id="PHT80213">
    <property type="protein sequence ID" value="PHT80213"/>
    <property type="gene ID" value="T459_18265"/>
</dbReference>
<reference evidence="1 2" key="2">
    <citation type="journal article" date="2017" name="Genome Biol.">
        <title>New reference genome sequences of hot pepper reveal the massive evolution of plant disease-resistance genes by retroduplication.</title>
        <authorList>
            <person name="Kim S."/>
            <person name="Park J."/>
            <person name="Yeom S.I."/>
            <person name="Kim Y.M."/>
            <person name="Seo E."/>
            <person name="Kim K.T."/>
            <person name="Kim M.S."/>
            <person name="Lee J.M."/>
            <person name="Cheong K."/>
            <person name="Shin H.S."/>
            <person name="Kim S.B."/>
            <person name="Han K."/>
            <person name="Lee J."/>
            <person name="Park M."/>
            <person name="Lee H.A."/>
            <person name="Lee H.Y."/>
            <person name="Lee Y."/>
            <person name="Oh S."/>
            <person name="Lee J.H."/>
            <person name="Choi E."/>
            <person name="Choi E."/>
            <person name="Lee S.E."/>
            <person name="Jeon J."/>
            <person name="Kim H."/>
            <person name="Choi G."/>
            <person name="Song H."/>
            <person name="Lee J."/>
            <person name="Lee S.C."/>
            <person name="Kwon J.K."/>
            <person name="Lee H.Y."/>
            <person name="Koo N."/>
            <person name="Hong Y."/>
            <person name="Kim R.W."/>
            <person name="Kang W.H."/>
            <person name="Huh J.H."/>
            <person name="Kang B.C."/>
            <person name="Yang T.J."/>
            <person name="Lee Y.H."/>
            <person name="Bennetzen J.L."/>
            <person name="Choi D."/>
        </authorList>
    </citation>
    <scope>NUCLEOTIDE SEQUENCE [LARGE SCALE GENOMIC DNA]</scope>
    <source>
        <strain evidence="2">cv. CM334</strain>
    </source>
</reference>
<protein>
    <submittedName>
        <fullName evidence="1">Uncharacterized protein</fullName>
    </submittedName>
</protein>
<dbReference type="STRING" id="4072.A0A2G2ZDX5"/>
<keyword evidence="2" id="KW-1185">Reference proteome</keyword>
<dbReference type="Proteomes" id="UP000222542">
    <property type="component" value="Unassembled WGS sequence"/>
</dbReference>
<proteinExistence type="predicted"/>
<gene>
    <name evidence="1" type="ORF">T459_18265</name>
</gene>
<sequence length="198" mass="22217">MATNSGVYKGKANDENAPMSMWSNFDFLKEEKLLERAKVLKVSAGTESDADLGPVISKQCSSWMCLFECPPCLNYIFDDIRHPKYNPPTGLRPEYRLGDLSSTVLLEACLLSNVHLQTLCPSSNIIIPILSSTKGFCSLFYKTHRIYKVDPYMIMSRAALRVEVCTLKKLMNTTVSSPNQYTAMFVSPKGSSSLFRFD</sequence>
<name>A0A2G2ZDX5_CAPAN</name>
<dbReference type="EMBL" id="AYRZ02000006">
    <property type="protein sequence ID" value="PHT80213.1"/>
    <property type="molecule type" value="Genomic_DNA"/>
</dbReference>
<evidence type="ECO:0000313" key="2">
    <source>
        <dbReference type="Proteomes" id="UP000222542"/>
    </source>
</evidence>